<evidence type="ECO:0000313" key="2">
    <source>
        <dbReference type="Proteomes" id="UP000182573"/>
    </source>
</evidence>
<dbReference type="Proteomes" id="UP000182573">
    <property type="component" value="Unassembled WGS sequence"/>
</dbReference>
<evidence type="ECO:0000313" key="1">
    <source>
        <dbReference type="EMBL" id="SDW24898.1"/>
    </source>
</evidence>
<dbReference type="AlphaFoldDB" id="A0A1H2S016"/>
<protein>
    <submittedName>
        <fullName evidence="1">Uncharacterized protein</fullName>
    </submittedName>
</protein>
<reference evidence="1 2" key="1">
    <citation type="submission" date="2016-10" db="EMBL/GenBank/DDBJ databases">
        <authorList>
            <person name="de Groot N.N."/>
        </authorList>
    </citation>
    <scope>NUCLEOTIDE SEQUENCE [LARGE SCALE GENOMIC DNA]</scope>
    <source>
        <strain evidence="1 2">DSM 3756</strain>
    </source>
</reference>
<sequence length="87" mass="9650">MKSILPSQRFLAGYRNLVNTISSALSEMEFTSSLTKEKHISKKNTTLKENATSTVADLPTEKMVLMRLTVPESIADDVALNHVTQAR</sequence>
<gene>
    <name evidence="1" type="ORF">SAMN05443574_102124</name>
</gene>
<dbReference type="STRING" id="28442.SAMN05443574_102124"/>
<accession>A0A1H2S016</accession>
<dbReference type="EMBL" id="FNOF01000002">
    <property type="protein sequence ID" value="SDW24898.1"/>
    <property type="molecule type" value="Genomic_DNA"/>
</dbReference>
<organism evidence="1 2">
    <name type="scientific">Haloarcula vallismortis</name>
    <name type="common">Halobacterium vallismortis</name>
    <dbReference type="NCBI Taxonomy" id="28442"/>
    <lineage>
        <taxon>Archaea</taxon>
        <taxon>Methanobacteriati</taxon>
        <taxon>Methanobacteriota</taxon>
        <taxon>Stenosarchaea group</taxon>
        <taxon>Halobacteria</taxon>
        <taxon>Halobacteriales</taxon>
        <taxon>Haloarculaceae</taxon>
        <taxon>Haloarcula</taxon>
    </lineage>
</organism>
<proteinExistence type="predicted"/>
<name>A0A1H2S016_HALVA</name>